<accession>A0ABS9SHX7</accession>
<keyword evidence="2" id="KW-1185">Reference proteome</keyword>
<dbReference type="RefSeq" id="WP_240827322.1">
    <property type="nucleotide sequence ID" value="NZ_JAKWBL010000001.1"/>
</dbReference>
<dbReference type="Proteomes" id="UP001202248">
    <property type="component" value="Unassembled WGS sequence"/>
</dbReference>
<evidence type="ECO:0008006" key="3">
    <source>
        <dbReference type="Google" id="ProtNLM"/>
    </source>
</evidence>
<organism evidence="1 2">
    <name type="scientific">Niabella ginsengisoli</name>
    <dbReference type="NCBI Taxonomy" id="522298"/>
    <lineage>
        <taxon>Bacteria</taxon>
        <taxon>Pseudomonadati</taxon>
        <taxon>Bacteroidota</taxon>
        <taxon>Chitinophagia</taxon>
        <taxon>Chitinophagales</taxon>
        <taxon>Chitinophagaceae</taxon>
        <taxon>Niabella</taxon>
    </lineage>
</organism>
<evidence type="ECO:0000313" key="1">
    <source>
        <dbReference type="EMBL" id="MCH5597973.1"/>
    </source>
</evidence>
<sequence length="143" mass="17050">MKTKEEILSGLNYTRNSEEYKIIKTAFWGGNIMNLILGKYPYRIYEESANINASQIVWTFHAMLIDNEISIEKIDKEINNIEITESNVCQLLYFIYLCKIKQSKDDFLVFHYSKLYEIIKERKELFKQIKCYDGLIYRIDSFG</sequence>
<proteinExistence type="predicted"/>
<dbReference type="EMBL" id="JAKWBL010000001">
    <property type="protein sequence ID" value="MCH5597973.1"/>
    <property type="molecule type" value="Genomic_DNA"/>
</dbReference>
<evidence type="ECO:0000313" key="2">
    <source>
        <dbReference type="Proteomes" id="UP001202248"/>
    </source>
</evidence>
<gene>
    <name evidence="1" type="ORF">MKP09_08670</name>
</gene>
<protein>
    <recommendedName>
        <fullName evidence="3">DUF4274 domain-containing protein</fullName>
    </recommendedName>
</protein>
<name>A0ABS9SHX7_9BACT</name>
<comment type="caution">
    <text evidence="1">The sequence shown here is derived from an EMBL/GenBank/DDBJ whole genome shotgun (WGS) entry which is preliminary data.</text>
</comment>
<reference evidence="1 2" key="1">
    <citation type="submission" date="2022-02" db="EMBL/GenBank/DDBJ databases">
        <authorList>
            <person name="Min J."/>
        </authorList>
    </citation>
    <scope>NUCLEOTIDE SEQUENCE [LARGE SCALE GENOMIC DNA]</scope>
    <source>
        <strain evidence="1 2">GR10-1</strain>
    </source>
</reference>